<feature type="compositionally biased region" description="Low complexity" evidence="1">
    <location>
        <begin position="211"/>
        <end position="227"/>
    </location>
</feature>
<proteinExistence type="predicted"/>
<dbReference type="AlphaFoldDB" id="A0AAV9UU37"/>
<name>A0AAV9UU37_9PEZI</name>
<keyword evidence="3" id="KW-1185">Reference proteome</keyword>
<sequence length="571" mass="62445">MTPTTEEHTASPSRDELAMMDMCHIIDFSQSGWDGTAESTNVWSIAQRSRPELPAVSTFISASDADASVEPHPRLQFQPVITPRAIEATLEVIRQAKWVLALEVGDPDAPSTFTGTCAIAEAPLSQILPLWPGQQGNNPVPVLPLLLQRFFRTIAAVPISQTPAPITYTFISLAAPHPSTGTMSDHTNHPAPANGGQTVLPPGVLPPPGGDPSSSAQSQNGNGQGQAPEPVYRSQIRYYEPTNFIETNGQVTFRPPFQGLLDPPPLQDPNQISVIPSIVTPAEVLNLTRLFQPCVTHRMIQDLVKESVPPIRIDNSTHYVDRYHSTNLMIFAAAIIFEPNMTEQPPLGPDAPVQPPLSYSAFSVNWGPVRQGNRTFEAFPLLTETDIACTQINAVSHALKLKDWQSYGYTSITIITDSLRLLALVTRTDCLALVGDTERSLLESLIDAVVAWEAQGVDVKFLTMVDPEDMEDARWLAQEAWVPKELYTHGMNILNFMEFSSNGRRYHWAGREWAPLPALLQPAGNGNDLGPVPLVLPDYPEELDLVLTPNNQQDAEMESQSSGGNGAAMQH</sequence>
<dbReference type="Proteomes" id="UP001375240">
    <property type="component" value="Unassembled WGS sequence"/>
</dbReference>
<reference evidence="2 3" key="1">
    <citation type="submission" date="2019-10" db="EMBL/GenBank/DDBJ databases">
        <authorList>
            <person name="Palmer J.M."/>
        </authorList>
    </citation>
    <scope>NUCLEOTIDE SEQUENCE [LARGE SCALE GENOMIC DNA]</scope>
    <source>
        <strain evidence="2 3">TWF696</strain>
    </source>
</reference>
<evidence type="ECO:0000256" key="1">
    <source>
        <dbReference type="SAM" id="MobiDB-lite"/>
    </source>
</evidence>
<accession>A0AAV9UU37</accession>
<organism evidence="2 3">
    <name type="scientific">Orbilia brochopaga</name>
    <dbReference type="NCBI Taxonomy" id="3140254"/>
    <lineage>
        <taxon>Eukaryota</taxon>
        <taxon>Fungi</taxon>
        <taxon>Dikarya</taxon>
        <taxon>Ascomycota</taxon>
        <taxon>Pezizomycotina</taxon>
        <taxon>Orbiliomycetes</taxon>
        <taxon>Orbiliales</taxon>
        <taxon>Orbiliaceae</taxon>
        <taxon>Orbilia</taxon>
    </lineage>
</organism>
<protein>
    <submittedName>
        <fullName evidence="2">Uncharacterized protein</fullName>
    </submittedName>
</protein>
<dbReference type="EMBL" id="JAVHNQ010000004">
    <property type="protein sequence ID" value="KAK6349437.1"/>
    <property type="molecule type" value="Genomic_DNA"/>
</dbReference>
<gene>
    <name evidence="2" type="ORF">TWF696_005721</name>
</gene>
<evidence type="ECO:0000313" key="3">
    <source>
        <dbReference type="Proteomes" id="UP001375240"/>
    </source>
</evidence>
<feature type="region of interest" description="Disordered" evidence="1">
    <location>
        <begin position="179"/>
        <end position="229"/>
    </location>
</feature>
<evidence type="ECO:0000313" key="2">
    <source>
        <dbReference type="EMBL" id="KAK6349437.1"/>
    </source>
</evidence>
<comment type="caution">
    <text evidence="2">The sequence shown here is derived from an EMBL/GenBank/DDBJ whole genome shotgun (WGS) entry which is preliminary data.</text>
</comment>